<protein>
    <recommendedName>
        <fullName evidence="2">DUF1996 domain-containing protein</fullName>
    </recommendedName>
</protein>
<dbReference type="InterPro" id="IPR018535">
    <property type="entry name" value="DUF1996"/>
</dbReference>
<proteinExistence type="predicted"/>
<dbReference type="OrthoDB" id="74764at2759"/>
<feature type="transmembrane region" description="Helical" evidence="1">
    <location>
        <begin position="24"/>
        <end position="43"/>
    </location>
</feature>
<keyword evidence="4" id="KW-1185">Reference proteome</keyword>
<dbReference type="Pfam" id="PF09362">
    <property type="entry name" value="DUF1996"/>
    <property type="match status" value="1"/>
</dbReference>
<evidence type="ECO:0000313" key="4">
    <source>
        <dbReference type="Proteomes" id="UP000799302"/>
    </source>
</evidence>
<feature type="non-terminal residue" evidence="3">
    <location>
        <position position="272"/>
    </location>
</feature>
<dbReference type="AlphaFoldDB" id="A0A6A6U1Y0"/>
<organism evidence="3 4">
    <name type="scientific">Microthyrium microscopicum</name>
    <dbReference type="NCBI Taxonomy" id="703497"/>
    <lineage>
        <taxon>Eukaryota</taxon>
        <taxon>Fungi</taxon>
        <taxon>Dikarya</taxon>
        <taxon>Ascomycota</taxon>
        <taxon>Pezizomycotina</taxon>
        <taxon>Dothideomycetes</taxon>
        <taxon>Dothideomycetes incertae sedis</taxon>
        <taxon>Microthyriales</taxon>
        <taxon>Microthyriaceae</taxon>
        <taxon>Microthyrium</taxon>
    </lineage>
</organism>
<feature type="domain" description="DUF1996" evidence="2">
    <location>
        <begin position="56"/>
        <end position="260"/>
    </location>
</feature>
<gene>
    <name evidence="3" type="ORF">BT63DRAFT_428599</name>
</gene>
<keyword evidence="1" id="KW-0812">Transmembrane</keyword>
<sequence length="272" mass="30209">MLKHNFEPISTSSIHPKTIADKTLFSMIGASVTLLVGTVVALTDIQHRPFMRKNIDPIVHPGKYVSHMHSFYGSDAITNVLPTTKDLQKGCPSGENPNDLSVYWAPTLWYVQGDTYKEIYPATFKTYYEQIDRAEIPFPNDFYMVAGNQTAKSQSDINEKISAITWWCDGNGPEDRGSRPRGTFPRTTCSAHMQAILRFPDCVNPGNLKDYAYAAAHGGRCPAGMKRMPSLRFSVRYNTRSAIPQGWKGTPPFKLSCGAVSTSICLMTAKTV</sequence>
<dbReference type="PANTHER" id="PTHR43662:SF12">
    <property type="entry name" value="DUF1996 DOMAIN-CONTAINING PROTEIN-RELATED"/>
    <property type="match status" value="1"/>
</dbReference>
<evidence type="ECO:0000259" key="2">
    <source>
        <dbReference type="Pfam" id="PF09362"/>
    </source>
</evidence>
<dbReference type="Proteomes" id="UP000799302">
    <property type="component" value="Unassembled WGS sequence"/>
</dbReference>
<keyword evidence="1" id="KW-0472">Membrane</keyword>
<name>A0A6A6U1Y0_9PEZI</name>
<evidence type="ECO:0000313" key="3">
    <source>
        <dbReference type="EMBL" id="KAF2665646.1"/>
    </source>
</evidence>
<reference evidence="3" key="1">
    <citation type="journal article" date="2020" name="Stud. Mycol.">
        <title>101 Dothideomycetes genomes: a test case for predicting lifestyles and emergence of pathogens.</title>
        <authorList>
            <person name="Haridas S."/>
            <person name="Albert R."/>
            <person name="Binder M."/>
            <person name="Bloem J."/>
            <person name="Labutti K."/>
            <person name="Salamov A."/>
            <person name="Andreopoulos B."/>
            <person name="Baker S."/>
            <person name="Barry K."/>
            <person name="Bills G."/>
            <person name="Bluhm B."/>
            <person name="Cannon C."/>
            <person name="Castanera R."/>
            <person name="Culley D."/>
            <person name="Daum C."/>
            <person name="Ezra D."/>
            <person name="Gonzalez J."/>
            <person name="Henrissat B."/>
            <person name="Kuo A."/>
            <person name="Liang C."/>
            <person name="Lipzen A."/>
            <person name="Lutzoni F."/>
            <person name="Magnuson J."/>
            <person name="Mondo S."/>
            <person name="Nolan M."/>
            <person name="Ohm R."/>
            <person name="Pangilinan J."/>
            <person name="Park H.-J."/>
            <person name="Ramirez L."/>
            <person name="Alfaro M."/>
            <person name="Sun H."/>
            <person name="Tritt A."/>
            <person name="Yoshinaga Y."/>
            <person name="Zwiers L.-H."/>
            <person name="Turgeon B."/>
            <person name="Goodwin S."/>
            <person name="Spatafora J."/>
            <person name="Crous P."/>
            <person name="Grigoriev I."/>
        </authorList>
    </citation>
    <scope>NUCLEOTIDE SEQUENCE</scope>
    <source>
        <strain evidence="3">CBS 115976</strain>
    </source>
</reference>
<keyword evidence="1" id="KW-1133">Transmembrane helix</keyword>
<evidence type="ECO:0000256" key="1">
    <source>
        <dbReference type="SAM" id="Phobius"/>
    </source>
</evidence>
<dbReference type="PANTHER" id="PTHR43662">
    <property type="match status" value="1"/>
</dbReference>
<dbReference type="EMBL" id="MU004240">
    <property type="protein sequence ID" value="KAF2665646.1"/>
    <property type="molecule type" value="Genomic_DNA"/>
</dbReference>
<accession>A0A6A6U1Y0</accession>